<keyword evidence="3" id="KW-1185">Reference proteome</keyword>
<dbReference type="EMBL" id="AP024169">
    <property type="protein sequence ID" value="BCN30603.1"/>
    <property type="molecule type" value="Genomic_DNA"/>
</dbReference>
<evidence type="ECO:0000313" key="3">
    <source>
        <dbReference type="Proteomes" id="UP000595897"/>
    </source>
</evidence>
<evidence type="ECO:0000256" key="1">
    <source>
        <dbReference type="SAM" id="Phobius"/>
    </source>
</evidence>
<keyword evidence="1" id="KW-0472">Membrane</keyword>
<dbReference type="Proteomes" id="UP000595897">
    <property type="component" value="Chromosome"/>
</dbReference>
<sequence length="186" mass="20945">MRKSNAIVIANKFLYIIELLIGYFMLSMGILGVIVLISEGITSDTLIGILIFLILGIIMTYFGNKRKKLLITFNIYYNILEADASGSIENIASVVGTSQEVVKKNLKKMIKLKYFKHAYVDEQKNCIALNGNQIKNQANLNQEEDKTSIQQTHEYVNVTCNYCGTINKIVKDTVGECEFCRTQIIG</sequence>
<name>A0A7R7ICC6_9FIRM</name>
<protein>
    <submittedName>
        <fullName evidence="2">Uncharacterized protein</fullName>
    </submittedName>
</protein>
<reference evidence="2 3" key="1">
    <citation type="submission" date="2020-11" db="EMBL/GenBank/DDBJ databases">
        <title>Draft genome sequencing of a Lachnospiraceae strain isolated from anoxic soil subjected to BSD treatment.</title>
        <authorList>
            <person name="Uek A."/>
            <person name="Tonouchi A."/>
        </authorList>
    </citation>
    <scope>NUCLEOTIDE SEQUENCE [LARGE SCALE GENOMIC DNA]</scope>
    <source>
        <strain evidence="2 3">TB5</strain>
    </source>
</reference>
<proteinExistence type="predicted"/>
<keyword evidence="1" id="KW-0812">Transmembrane</keyword>
<dbReference type="KEGG" id="ahb:bsdtb5_18980"/>
<accession>A0A7R7ICC6</accession>
<gene>
    <name evidence="2" type="ORF">bsdtb5_18980</name>
</gene>
<keyword evidence="1" id="KW-1133">Transmembrane helix</keyword>
<dbReference type="AlphaFoldDB" id="A0A7R7ICC6"/>
<feature type="transmembrane region" description="Helical" evidence="1">
    <location>
        <begin position="12"/>
        <end position="37"/>
    </location>
</feature>
<evidence type="ECO:0000313" key="2">
    <source>
        <dbReference type="EMBL" id="BCN30603.1"/>
    </source>
</evidence>
<dbReference type="RefSeq" id="WP_271715811.1">
    <property type="nucleotide sequence ID" value="NZ_AP024169.1"/>
</dbReference>
<organism evidence="2 3">
    <name type="scientific">Anaeromicropila herbilytica</name>
    <dbReference type="NCBI Taxonomy" id="2785025"/>
    <lineage>
        <taxon>Bacteria</taxon>
        <taxon>Bacillati</taxon>
        <taxon>Bacillota</taxon>
        <taxon>Clostridia</taxon>
        <taxon>Lachnospirales</taxon>
        <taxon>Lachnospiraceae</taxon>
        <taxon>Anaeromicropila</taxon>
    </lineage>
</organism>
<feature type="transmembrane region" description="Helical" evidence="1">
    <location>
        <begin position="43"/>
        <end position="62"/>
    </location>
</feature>